<dbReference type="InterPro" id="IPR000742">
    <property type="entry name" value="EGF"/>
</dbReference>
<dbReference type="PROSITE" id="PS51864">
    <property type="entry name" value="ASTACIN"/>
    <property type="match status" value="1"/>
</dbReference>
<evidence type="ECO:0000256" key="16">
    <source>
        <dbReference type="PROSITE-ProRule" id="PRU01211"/>
    </source>
</evidence>
<dbReference type="PIRSF" id="PIRSF001199">
    <property type="entry name" value="BMP_1/tolloid-like"/>
    <property type="match status" value="1"/>
</dbReference>
<dbReference type="Pfam" id="PF00431">
    <property type="entry name" value="CUB"/>
    <property type="match status" value="5"/>
</dbReference>
<sequence>RLWDYGVIPYVIDGNFSGDNEALFKQAMRHWENYTCIKFVPRESEHPSWITFTERPFDKAMRHWENYTCIKFVPRESEHPSWITFTERPCGCCSFVGKKAPGSQAISIGKNCDKLGIVIHELGHVVGFWHEHTRPDRDSYVHIILENIMPNQEYNFNMLTKDEVDSLGLPYDYASIMHYARNTFSKNTYLDTILPNKSPNSAERPEIGQRVKLSEGDIAQTKLLYKCPTCGGTRLTSTGVIRSPDWPAAVENATDVDPVENEIFDPKSPMAQAHAILNRGRLGYNCEWRISATHGERISLNITSMNLFKSDRCDVDYIEVRDGYWHKSPLLAICGGDLEVEHGHLESPNYPDTYQENKECIWRITVPKEYQVVLRFQTFQIENHDDCYYDFIEVRDGHSADSPLIGKHCGYKTPEDLVASGNKMYIRFKSDDTIAKPGFSAVFMKEYDECARLDHGCQHLCVNTLGGFECRCKIGYELHSNGKDCEDACGGTIDSENGTIVSPSYPEMYPSNKECTWEIIAPPNHKITLNFTHFDLEGTNEDCGYDKVEIASLLPENKTYKHGSFCGDTLPPPVSSKVNAIRVTFKADSSVQKSGFALVYFMDKDECLTNNGGCQHVCTNTIGSYVCSCNNGFVLHPDKHGCKEGGCKHKVTRSEGNFSSPNYPEFYPGDKECVWHFTTTPGHRIKITFLEFELEPHQECTYDHIAIYDGPDNLSFMLGRFCGSKIPHPIVASSNELYMEFKSDGSVERKGFLADHRTVCGGHLKAERQVRHLYSHAKYGDHDYKNHEECEWKIEVSPGARIKLTFLTFHLEDDQECAYDSVEIQSGYEESPPQFGPYCGTKVNYAFFSQFIPPRIEEKTSSL</sequence>
<evidence type="ECO:0000256" key="9">
    <source>
        <dbReference type="ARBA" id="ARBA00023049"/>
    </source>
</evidence>
<gene>
    <name evidence="21" type="ORF">NMOB1V02_LOCUS1709</name>
</gene>
<dbReference type="FunFam" id="2.60.120.290:FF:000013">
    <property type="entry name" value="Membrane frizzled-related protein"/>
    <property type="match status" value="1"/>
</dbReference>
<keyword evidence="6" id="KW-0677">Repeat</keyword>
<dbReference type="InterPro" id="IPR001506">
    <property type="entry name" value="Peptidase_M12A"/>
</dbReference>
<dbReference type="FunFam" id="2.60.120.290:FF:000004">
    <property type="entry name" value="Metalloendopeptidase"/>
    <property type="match status" value="1"/>
</dbReference>
<dbReference type="InterPro" id="IPR006026">
    <property type="entry name" value="Peptidase_Metallo"/>
</dbReference>
<dbReference type="Pfam" id="PF01400">
    <property type="entry name" value="Astacin"/>
    <property type="match status" value="2"/>
</dbReference>
<feature type="disulfide bond" evidence="16">
    <location>
        <begin position="90"/>
        <end position="112"/>
    </location>
</feature>
<dbReference type="InterPro" id="IPR015446">
    <property type="entry name" value="BMP_1/tolloid-like"/>
</dbReference>
<evidence type="ECO:0000256" key="5">
    <source>
        <dbReference type="ARBA" id="ARBA00022729"/>
    </source>
</evidence>
<dbReference type="EMBL" id="OA882215">
    <property type="protein sequence ID" value="CAD7273840.1"/>
    <property type="molecule type" value="Genomic_DNA"/>
</dbReference>
<accession>A0A7R9BEP3</accession>
<dbReference type="PROSITE" id="PS01186">
    <property type="entry name" value="EGF_2"/>
    <property type="match status" value="1"/>
</dbReference>
<dbReference type="EMBL" id="CAJPEX010000178">
    <property type="protein sequence ID" value="CAG0913992.1"/>
    <property type="molecule type" value="Genomic_DNA"/>
</dbReference>
<dbReference type="InterPro" id="IPR018097">
    <property type="entry name" value="EGF_Ca-bd_CS"/>
</dbReference>
<keyword evidence="5" id="KW-0732">Signal</keyword>
<dbReference type="GO" id="GO:0005509">
    <property type="term" value="F:calcium ion binding"/>
    <property type="evidence" value="ECO:0007669"/>
    <property type="project" value="InterPro"/>
</dbReference>
<dbReference type="Gene3D" id="2.60.120.290">
    <property type="entry name" value="Spermadhesin, CUB domain"/>
    <property type="match status" value="5"/>
</dbReference>
<protein>
    <recommendedName>
        <fullName evidence="17">Metalloendopeptidase</fullName>
        <ecNumber evidence="17">3.4.24.-</ecNumber>
    </recommendedName>
</protein>
<evidence type="ECO:0000313" key="21">
    <source>
        <dbReference type="EMBL" id="CAD7273840.1"/>
    </source>
</evidence>
<comment type="cofactor">
    <cofactor evidence="16 17">
        <name>Zn(2+)</name>
        <dbReference type="ChEBI" id="CHEBI:29105"/>
    </cofactor>
    <text evidence="16 17">Binds 1 zinc ion per subunit.</text>
</comment>
<dbReference type="GO" id="GO:0004222">
    <property type="term" value="F:metalloendopeptidase activity"/>
    <property type="evidence" value="ECO:0007669"/>
    <property type="project" value="UniProtKB-UniRule"/>
</dbReference>
<dbReference type="SUPFAM" id="SSF55486">
    <property type="entry name" value="Metalloproteases ('zincins'), catalytic domain"/>
    <property type="match status" value="2"/>
</dbReference>
<evidence type="ECO:0000256" key="8">
    <source>
        <dbReference type="ARBA" id="ARBA00022833"/>
    </source>
</evidence>
<dbReference type="Gene3D" id="3.40.390.10">
    <property type="entry name" value="Collagenase (Catalytic Domain)"/>
    <property type="match status" value="2"/>
</dbReference>
<dbReference type="InterPro" id="IPR035914">
    <property type="entry name" value="Sperma_CUB_dom_sf"/>
</dbReference>
<evidence type="ECO:0000256" key="3">
    <source>
        <dbReference type="ARBA" id="ARBA00022670"/>
    </source>
</evidence>
<feature type="active site" evidence="13 16">
    <location>
        <position position="121"/>
    </location>
</feature>
<dbReference type="PANTHER" id="PTHR24251">
    <property type="entry name" value="OVOCHYMASE-RELATED"/>
    <property type="match status" value="1"/>
</dbReference>
<dbReference type="SMART" id="SM00235">
    <property type="entry name" value="ZnMc"/>
    <property type="match status" value="1"/>
</dbReference>
<dbReference type="GO" id="GO:0048731">
    <property type="term" value="P:system development"/>
    <property type="evidence" value="ECO:0007669"/>
    <property type="project" value="UniProtKB-ARBA"/>
</dbReference>
<evidence type="ECO:0000256" key="12">
    <source>
        <dbReference type="ARBA" id="ARBA00023180"/>
    </source>
</evidence>
<dbReference type="SMART" id="SM00179">
    <property type="entry name" value="EGF_CA"/>
    <property type="match status" value="2"/>
</dbReference>
<evidence type="ECO:0000313" key="22">
    <source>
        <dbReference type="Proteomes" id="UP000678499"/>
    </source>
</evidence>
<dbReference type="PROSITE" id="PS01187">
    <property type="entry name" value="EGF_CA"/>
    <property type="match status" value="2"/>
</dbReference>
<feature type="domain" description="EGF-like" evidence="19">
    <location>
        <begin position="446"/>
        <end position="486"/>
    </location>
</feature>
<dbReference type="FunFam" id="2.60.120.290:FF:000052">
    <property type="entry name" value="Metalloendopeptidase"/>
    <property type="match status" value="1"/>
</dbReference>
<evidence type="ECO:0000256" key="2">
    <source>
        <dbReference type="ARBA" id="ARBA00022536"/>
    </source>
</evidence>
<evidence type="ECO:0000256" key="11">
    <source>
        <dbReference type="ARBA" id="ARBA00023157"/>
    </source>
</evidence>
<evidence type="ECO:0000256" key="14">
    <source>
        <dbReference type="PIRSR" id="PIRSR001199-2"/>
    </source>
</evidence>
<keyword evidence="1" id="KW-0217">Developmental protein</keyword>
<dbReference type="Pfam" id="PF07645">
    <property type="entry name" value="EGF_CA"/>
    <property type="match status" value="1"/>
</dbReference>
<name>A0A7R9BEP3_9CRUS</name>
<dbReference type="OrthoDB" id="431034at2759"/>
<keyword evidence="10" id="KW-0865">Zymogen</keyword>
<feature type="domain" description="CUB" evidence="18">
    <location>
        <begin position="334"/>
        <end position="446"/>
    </location>
</feature>
<dbReference type="SMART" id="SM00042">
    <property type="entry name" value="CUB"/>
    <property type="match status" value="4"/>
</dbReference>
<keyword evidence="11 16" id="KW-1015">Disulfide bond</keyword>
<dbReference type="GO" id="GO:0030513">
    <property type="term" value="P:positive regulation of BMP signaling pathway"/>
    <property type="evidence" value="ECO:0007669"/>
    <property type="project" value="UniProtKB-ARBA"/>
</dbReference>
<dbReference type="AlphaFoldDB" id="A0A7R9BEP3"/>
<evidence type="ECO:0000256" key="6">
    <source>
        <dbReference type="ARBA" id="ARBA00022737"/>
    </source>
</evidence>
<dbReference type="InterPro" id="IPR000152">
    <property type="entry name" value="EGF-type_Asp/Asn_hydroxyl_site"/>
</dbReference>
<feature type="disulfide bond" evidence="16">
    <location>
        <begin position="92"/>
        <end position="93"/>
    </location>
</feature>
<dbReference type="PRINTS" id="PR00480">
    <property type="entry name" value="ASTACIN"/>
</dbReference>
<comment type="caution">
    <text evidence="15">Lacks conserved residue(s) required for the propagation of feature annotation.</text>
</comment>
<feature type="domain" description="Peptidase M12A" evidence="20">
    <location>
        <begin position="1"/>
        <end position="228"/>
    </location>
</feature>
<organism evidence="21">
    <name type="scientific">Notodromas monacha</name>
    <dbReference type="NCBI Taxonomy" id="399045"/>
    <lineage>
        <taxon>Eukaryota</taxon>
        <taxon>Metazoa</taxon>
        <taxon>Ecdysozoa</taxon>
        <taxon>Arthropoda</taxon>
        <taxon>Crustacea</taxon>
        <taxon>Oligostraca</taxon>
        <taxon>Ostracoda</taxon>
        <taxon>Podocopa</taxon>
        <taxon>Podocopida</taxon>
        <taxon>Cypridocopina</taxon>
        <taxon>Cypridoidea</taxon>
        <taxon>Cyprididae</taxon>
        <taxon>Notodromas</taxon>
    </lineage>
</organism>
<keyword evidence="9 16" id="KW-0482">Metalloprotease</keyword>
<dbReference type="PROSITE" id="PS50026">
    <property type="entry name" value="EGF_3"/>
    <property type="match status" value="1"/>
</dbReference>
<dbReference type="InterPro" id="IPR049883">
    <property type="entry name" value="NOTCH1_EGF-like"/>
</dbReference>
<feature type="binding site" evidence="14 16">
    <location>
        <position position="130"/>
    </location>
    <ligand>
        <name>Zn(2+)</name>
        <dbReference type="ChEBI" id="CHEBI:29105"/>
        <note>catalytic</note>
    </ligand>
</feature>
<dbReference type="PANTHER" id="PTHR24251:SF43">
    <property type="entry name" value="TOLLOID-LIKE PROTEIN 2"/>
    <property type="match status" value="1"/>
</dbReference>
<dbReference type="Pfam" id="PF14670">
    <property type="entry name" value="FXa_inhibition"/>
    <property type="match status" value="1"/>
</dbReference>
<evidence type="ECO:0000259" key="20">
    <source>
        <dbReference type="PROSITE" id="PS51864"/>
    </source>
</evidence>
<dbReference type="SUPFAM" id="SSF57196">
    <property type="entry name" value="EGF/Laminin"/>
    <property type="match status" value="2"/>
</dbReference>
<dbReference type="SUPFAM" id="SSF49854">
    <property type="entry name" value="Spermadhesin, CUB domain"/>
    <property type="match status" value="5"/>
</dbReference>
<feature type="domain" description="CUB" evidence="18">
    <location>
        <begin position="647"/>
        <end position="759"/>
    </location>
</feature>
<keyword evidence="8 14" id="KW-0862">Zinc</keyword>
<evidence type="ECO:0000256" key="4">
    <source>
        <dbReference type="ARBA" id="ARBA00022723"/>
    </source>
</evidence>
<evidence type="ECO:0000256" key="1">
    <source>
        <dbReference type="ARBA" id="ARBA00022473"/>
    </source>
</evidence>
<evidence type="ECO:0000259" key="18">
    <source>
        <dbReference type="PROSITE" id="PS01180"/>
    </source>
</evidence>
<keyword evidence="4 14" id="KW-0479">Metal-binding</keyword>
<dbReference type="GO" id="GO:0048468">
    <property type="term" value="P:cell development"/>
    <property type="evidence" value="ECO:0007669"/>
    <property type="project" value="UniProtKB-ARBA"/>
</dbReference>
<dbReference type="InterPro" id="IPR024079">
    <property type="entry name" value="MetalloPept_cat_dom_sf"/>
</dbReference>
<feature type="domain" description="CUB" evidence="18">
    <location>
        <begin position="760"/>
        <end position="863"/>
    </location>
</feature>
<dbReference type="GO" id="GO:0016485">
    <property type="term" value="P:protein processing"/>
    <property type="evidence" value="ECO:0007669"/>
    <property type="project" value="UniProtKB-ARBA"/>
</dbReference>
<dbReference type="SMART" id="SM00181">
    <property type="entry name" value="EGF"/>
    <property type="match status" value="2"/>
</dbReference>
<proteinExistence type="predicted"/>
<dbReference type="PROSITE" id="PS00010">
    <property type="entry name" value="ASX_HYDROXYL"/>
    <property type="match status" value="2"/>
</dbReference>
<dbReference type="GO" id="GO:0032927">
    <property type="term" value="P:positive regulation of activin receptor signaling pathway"/>
    <property type="evidence" value="ECO:0007669"/>
    <property type="project" value="UniProtKB-ARBA"/>
</dbReference>
<evidence type="ECO:0000256" key="10">
    <source>
        <dbReference type="ARBA" id="ARBA00023145"/>
    </source>
</evidence>
<feature type="domain" description="CUB" evidence="18">
    <location>
        <begin position="489"/>
        <end position="603"/>
    </location>
</feature>
<keyword evidence="7 16" id="KW-0378">Hydrolase</keyword>
<dbReference type="Proteomes" id="UP000678499">
    <property type="component" value="Unassembled WGS sequence"/>
</dbReference>
<feature type="binding site" evidence="14 16">
    <location>
        <position position="120"/>
    </location>
    <ligand>
        <name>Zn(2+)</name>
        <dbReference type="ChEBI" id="CHEBI:29105"/>
        <note>catalytic</note>
    </ligand>
</feature>
<dbReference type="EC" id="3.4.24.-" evidence="17"/>
<reference evidence="21" key="1">
    <citation type="submission" date="2020-11" db="EMBL/GenBank/DDBJ databases">
        <authorList>
            <person name="Tran Van P."/>
        </authorList>
    </citation>
    <scope>NUCLEOTIDE SEQUENCE</scope>
</reference>
<keyword evidence="22" id="KW-1185">Reference proteome</keyword>
<feature type="domain" description="CUB" evidence="18">
    <location>
        <begin position="230"/>
        <end position="331"/>
    </location>
</feature>
<dbReference type="Gene3D" id="2.10.25.10">
    <property type="entry name" value="Laminin"/>
    <property type="match status" value="2"/>
</dbReference>
<feature type="non-terminal residue" evidence="21">
    <location>
        <position position="1"/>
    </location>
</feature>
<keyword evidence="3 16" id="KW-0645">Protease</keyword>
<dbReference type="FunFam" id="2.10.25.10:FF:000240">
    <property type="entry name" value="Vitamin K-dependent protein S"/>
    <property type="match status" value="2"/>
</dbReference>
<feature type="binding site" evidence="14 16">
    <location>
        <position position="124"/>
    </location>
    <ligand>
        <name>Zn(2+)</name>
        <dbReference type="ChEBI" id="CHEBI:29105"/>
        <note>catalytic</note>
    </ligand>
</feature>
<dbReference type="PROSITE" id="PS01180">
    <property type="entry name" value="CUB"/>
    <property type="match status" value="5"/>
</dbReference>
<dbReference type="InterPro" id="IPR001881">
    <property type="entry name" value="EGF-like_Ca-bd_dom"/>
</dbReference>
<dbReference type="CDD" id="cd00054">
    <property type="entry name" value="EGF_CA"/>
    <property type="match status" value="1"/>
</dbReference>
<keyword evidence="12" id="KW-0325">Glycoprotein</keyword>
<evidence type="ECO:0000256" key="17">
    <source>
        <dbReference type="RuleBase" id="RU361183"/>
    </source>
</evidence>
<dbReference type="CDD" id="cd00041">
    <property type="entry name" value="CUB"/>
    <property type="match status" value="4"/>
</dbReference>
<dbReference type="GO" id="GO:0008270">
    <property type="term" value="F:zinc ion binding"/>
    <property type="evidence" value="ECO:0007669"/>
    <property type="project" value="UniProtKB-UniRule"/>
</dbReference>
<evidence type="ECO:0000256" key="7">
    <source>
        <dbReference type="ARBA" id="ARBA00022801"/>
    </source>
</evidence>
<evidence type="ECO:0000259" key="19">
    <source>
        <dbReference type="PROSITE" id="PS50026"/>
    </source>
</evidence>
<keyword evidence="2 15" id="KW-0245">EGF-like domain</keyword>
<evidence type="ECO:0000256" key="13">
    <source>
        <dbReference type="PIRSR" id="PIRSR001199-1"/>
    </source>
</evidence>
<evidence type="ECO:0000256" key="15">
    <source>
        <dbReference type="PROSITE-ProRule" id="PRU00076"/>
    </source>
</evidence>
<dbReference type="InterPro" id="IPR000859">
    <property type="entry name" value="CUB_dom"/>
</dbReference>